<dbReference type="Proteomes" id="UP000238823">
    <property type="component" value="Unassembled WGS sequence"/>
</dbReference>
<comment type="caution">
    <text evidence="2">The sequence shown here is derived from an EMBL/GenBank/DDBJ whole genome shotgun (WGS) entry which is preliminary data.</text>
</comment>
<dbReference type="SFLD" id="SFLDS00028">
    <property type="entry name" value="Proline_Racemase"/>
    <property type="match status" value="1"/>
</dbReference>
<evidence type="ECO:0000313" key="3">
    <source>
        <dbReference type="Proteomes" id="UP000238823"/>
    </source>
</evidence>
<keyword evidence="2" id="KW-0413">Isomerase</keyword>
<dbReference type="Pfam" id="PF05544">
    <property type="entry name" value="Pro_racemase"/>
    <property type="match status" value="1"/>
</dbReference>
<dbReference type="PANTHER" id="PTHR33442">
    <property type="entry name" value="TRANS-3-HYDROXY-L-PROLINE DEHYDRATASE"/>
    <property type="match status" value="1"/>
</dbReference>
<dbReference type="GO" id="GO:0047580">
    <property type="term" value="F:4-hydroxyproline epimerase activity"/>
    <property type="evidence" value="ECO:0007669"/>
    <property type="project" value="UniProtKB-EC"/>
</dbReference>
<dbReference type="SUPFAM" id="SSF54506">
    <property type="entry name" value="Diaminopimelate epimerase-like"/>
    <property type="match status" value="1"/>
</dbReference>
<proteinExistence type="inferred from homology"/>
<evidence type="ECO:0000256" key="1">
    <source>
        <dbReference type="ARBA" id="ARBA00007529"/>
    </source>
</evidence>
<accession>A0A2S9YFL8</accession>
<organism evidence="2 3">
    <name type="scientific">Enhygromyxa salina</name>
    <dbReference type="NCBI Taxonomy" id="215803"/>
    <lineage>
        <taxon>Bacteria</taxon>
        <taxon>Pseudomonadati</taxon>
        <taxon>Myxococcota</taxon>
        <taxon>Polyangia</taxon>
        <taxon>Nannocystales</taxon>
        <taxon>Nannocystaceae</taxon>
        <taxon>Enhygromyxa</taxon>
    </lineage>
</organism>
<dbReference type="AlphaFoldDB" id="A0A2S9YFL8"/>
<protein>
    <submittedName>
        <fullName evidence="2">4-hydroxyproline epimerase</fullName>
        <ecNumber evidence="2">5.1.1.8</ecNumber>
    </submittedName>
</protein>
<reference evidence="2 3" key="1">
    <citation type="submission" date="2018-03" db="EMBL/GenBank/DDBJ databases">
        <title>Draft Genome Sequences of the Obligatory Marine Myxobacteria Enhygromyxa salina SWB007.</title>
        <authorList>
            <person name="Poehlein A."/>
            <person name="Moghaddam J.A."/>
            <person name="Harms H."/>
            <person name="Alanjari M."/>
            <person name="Koenig G.M."/>
            <person name="Daniel R."/>
            <person name="Schaeberle T.F."/>
        </authorList>
    </citation>
    <scope>NUCLEOTIDE SEQUENCE [LARGE SCALE GENOMIC DNA]</scope>
    <source>
        <strain evidence="2 3">SWB007</strain>
    </source>
</reference>
<evidence type="ECO:0000313" key="2">
    <source>
        <dbReference type="EMBL" id="PRQ03900.1"/>
    </source>
</evidence>
<sequence>MSVPVPSIGFVDSHTEGEPTRVLLDGLPELRGATIRARASALETDYPGLRAALIDEPRGCAAMVGALLVPPCESSSAAAAVFVNNVGQLPMCVHACVGIARTLVHCGRMPDQPWGRTLVLETVAGEVGLELEADGYVAVRNVPSYRLHRGVELSTSRGIVRGDVAWGGNWFLIVEDSPVAVAAEQLASLHAFTRELRAALELAGVRGDDGAPIDHVQLCGPSELADSRNFVLCPGGEHDRSACGTGTSARLACLYADGRLALGQRWRQQSITGSVFIGSIDELDASGRPQPTIRGRAWVTAEGRLLFDPRDPLGGLA</sequence>
<dbReference type="PIRSF" id="PIRSF029792">
    <property type="entry name" value="Pro_racemase"/>
    <property type="match status" value="1"/>
</dbReference>
<dbReference type="InterPro" id="IPR008794">
    <property type="entry name" value="Pro_racemase_fam"/>
</dbReference>
<dbReference type="OrthoDB" id="181267at2"/>
<dbReference type="PANTHER" id="PTHR33442:SF1">
    <property type="entry name" value="TRANS-3-HYDROXY-L-PROLINE DEHYDRATASE"/>
    <property type="match status" value="1"/>
</dbReference>
<dbReference type="EMBL" id="PVNL01000106">
    <property type="protein sequence ID" value="PRQ03900.1"/>
    <property type="molecule type" value="Genomic_DNA"/>
</dbReference>
<name>A0A2S9YFL8_9BACT</name>
<gene>
    <name evidence="2" type="ORF">ENSA7_51910</name>
</gene>
<comment type="similarity">
    <text evidence="1">Belongs to the proline racemase family.</text>
</comment>
<dbReference type="RefSeq" id="WP_106092086.1">
    <property type="nucleotide sequence ID" value="NZ_PVNL01000106.1"/>
</dbReference>
<dbReference type="Gene3D" id="3.10.310.10">
    <property type="entry name" value="Diaminopimelate Epimerase, Chain A, domain 1"/>
    <property type="match status" value="2"/>
</dbReference>
<dbReference type="EC" id="5.1.1.8" evidence="2"/>